<sequence length="85" mass="9632">METNRLGAPSRCFATISVIADTHRSRDAQLAEVEFQHRNVVGARPARERRFDPDSLWQTVRRIARHDDTSSCVLVGNKADGSIRR</sequence>
<evidence type="ECO:0000313" key="2">
    <source>
        <dbReference type="Proteomes" id="UP001168821"/>
    </source>
</evidence>
<protein>
    <submittedName>
        <fullName evidence="1">Uncharacterized protein</fullName>
    </submittedName>
</protein>
<evidence type="ECO:0000313" key="1">
    <source>
        <dbReference type="EMBL" id="KAJ3657830.1"/>
    </source>
</evidence>
<keyword evidence="2" id="KW-1185">Reference proteome</keyword>
<name>A0AA38MI62_9CUCU</name>
<comment type="caution">
    <text evidence="1">The sequence shown here is derived from an EMBL/GenBank/DDBJ whole genome shotgun (WGS) entry which is preliminary data.</text>
</comment>
<dbReference type="EMBL" id="JALNTZ010000003">
    <property type="protein sequence ID" value="KAJ3657830.1"/>
    <property type="molecule type" value="Genomic_DNA"/>
</dbReference>
<dbReference type="Proteomes" id="UP001168821">
    <property type="component" value="Unassembled WGS sequence"/>
</dbReference>
<organism evidence="1 2">
    <name type="scientific">Zophobas morio</name>
    <dbReference type="NCBI Taxonomy" id="2755281"/>
    <lineage>
        <taxon>Eukaryota</taxon>
        <taxon>Metazoa</taxon>
        <taxon>Ecdysozoa</taxon>
        <taxon>Arthropoda</taxon>
        <taxon>Hexapoda</taxon>
        <taxon>Insecta</taxon>
        <taxon>Pterygota</taxon>
        <taxon>Neoptera</taxon>
        <taxon>Endopterygota</taxon>
        <taxon>Coleoptera</taxon>
        <taxon>Polyphaga</taxon>
        <taxon>Cucujiformia</taxon>
        <taxon>Tenebrionidae</taxon>
        <taxon>Zophobas</taxon>
    </lineage>
</organism>
<reference evidence="1" key="1">
    <citation type="journal article" date="2023" name="G3 (Bethesda)">
        <title>Whole genome assemblies of Zophobas morio and Tenebrio molitor.</title>
        <authorList>
            <person name="Kaur S."/>
            <person name="Stinson S.A."/>
            <person name="diCenzo G.C."/>
        </authorList>
    </citation>
    <scope>NUCLEOTIDE SEQUENCE</scope>
    <source>
        <strain evidence="1">QUZm001</strain>
    </source>
</reference>
<dbReference type="AlphaFoldDB" id="A0AA38MI62"/>
<gene>
    <name evidence="1" type="ORF">Zmor_009609</name>
</gene>
<accession>A0AA38MI62</accession>
<proteinExistence type="predicted"/>